<comment type="caution">
    <text evidence="6">The sequence shown here is derived from an EMBL/GenBank/DDBJ whole genome shotgun (WGS) entry which is preliminary data.</text>
</comment>
<dbReference type="PANTHER" id="PTHR30537:SF5">
    <property type="entry name" value="HTH-TYPE TRANSCRIPTIONAL ACTIVATOR TTDR-RELATED"/>
    <property type="match status" value="1"/>
</dbReference>
<dbReference type="OrthoDB" id="9786526at2"/>
<dbReference type="Pfam" id="PF03466">
    <property type="entry name" value="LysR_substrate"/>
    <property type="match status" value="1"/>
</dbReference>
<dbReference type="InterPro" id="IPR036388">
    <property type="entry name" value="WH-like_DNA-bd_sf"/>
</dbReference>
<feature type="domain" description="HTH lysR-type" evidence="5">
    <location>
        <begin position="1"/>
        <end position="59"/>
    </location>
</feature>
<dbReference type="Gene3D" id="1.10.10.10">
    <property type="entry name" value="Winged helix-like DNA-binding domain superfamily/Winged helix DNA-binding domain"/>
    <property type="match status" value="1"/>
</dbReference>
<dbReference type="Proteomes" id="UP000295509">
    <property type="component" value="Unassembled WGS sequence"/>
</dbReference>
<organism evidence="6 7">
    <name type="scientific">Paraburkholderia rhizosphaerae</name>
    <dbReference type="NCBI Taxonomy" id="480658"/>
    <lineage>
        <taxon>Bacteria</taxon>
        <taxon>Pseudomonadati</taxon>
        <taxon>Pseudomonadota</taxon>
        <taxon>Betaproteobacteria</taxon>
        <taxon>Burkholderiales</taxon>
        <taxon>Burkholderiaceae</taxon>
        <taxon>Paraburkholderia</taxon>
    </lineage>
</organism>
<dbReference type="EMBL" id="SORE01000005">
    <property type="protein sequence ID" value="TDY52353.1"/>
    <property type="molecule type" value="Genomic_DNA"/>
</dbReference>
<keyword evidence="2" id="KW-0805">Transcription regulation</keyword>
<gene>
    <name evidence="6" type="ORF">BX592_105237</name>
</gene>
<protein>
    <submittedName>
        <fullName evidence="6">LysR family transcriptional regulator</fullName>
    </submittedName>
</protein>
<evidence type="ECO:0000256" key="2">
    <source>
        <dbReference type="ARBA" id="ARBA00023015"/>
    </source>
</evidence>
<proteinExistence type="inferred from homology"/>
<dbReference type="GO" id="GO:0003700">
    <property type="term" value="F:DNA-binding transcription factor activity"/>
    <property type="evidence" value="ECO:0007669"/>
    <property type="project" value="InterPro"/>
</dbReference>
<evidence type="ECO:0000313" key="6">
    <source>
        <dbReference type="EMBL" id="TDY52353.1"/>
    </source>
</evidence>
<evidence type="ECO:0000259" key="5">
    <source>
        <dbReference type="PROSITE" id="PS50931"/>
    </source>
</evidence>
<reference evidence="6 7" key="1">
    <citation type="submission" date="2019-03" db="EMBL/GenBank/DDBJ databases">
        <title>Genomic Encyclopedia of Type Strains, Phase III (KMG-III): the genomes of soil and plant-associated and newly described type strains.</title>
        <authorList>
            <person name="Whitman W."/>
        </authorList>
    </citation>
    <scope>NUCLEOTIDE SEQUENCE [LARGE SCALE GENOMIC DNA]</scope>
    <source>
        <strain evidence="6 7">LMG 29544</strain>
    </source>
</reference>
<keyword evidence="7" id="KW-1185">Reference proteome</keyword>
<comment type="similarity">
    <text evidence="1">Belongs to the LysR transcriptional regulatory family.</text>
</comment>
<dbReference type="InterPro" id="IPR058163">
    <property type="entry name" value="LysR-type_TF_proteobact-type"/>
</dbReference>
<sequence length="301" mass="33014">MDRLQAMTAFVAVAETGGFSAAARKLEVSPSVVSRIVTELEEHLGVRLLTRTTRIVRLTETGTSYFENCRRILGEIDEAEQSATGEHTAPRGVMTITAPVLFGAAYVTPVVVEYLTRYPDVDMNCWFLDRVVNLVDEGIDVAVRIGELPNSSLQAIRVGSVRRVICASPAYLARCGTPLTPDDLTSHTIISTNAASTSPEWRFTVERRSATPRLQPRMTSTTNDSAIAAAAAGFGIVRPLSYQIASHLRAGTLQLLLEQYELPPLPIHVVHREGRHATQKVRAFLDLAIDRLRSDPALNPR</sequence>
<dbReference type="PROSITE" id="PS50931">
    <property type="entry name" value="HTH_LYSR"/>
    <property type="match status" value="1"/>
</dbReference>
<dbReference type="FunFam" id="1.10.10.10:FF:000001">
    <property type="entry name" value="LysR family transcriptional regulator"/>
    <property type="match status" value="1"/>
</dbReference>
<dbReference type="Pfam" id="PF00126">
    <property type="entry name" value="HTH_1"/>
    <property type="match status" value="1"/>
</dbReference>
<dbReference type="InterPro" id="IPR036390">
    <property type="entry name" value="WH_DNA-bd_sf"/>
</dbReference>
<name>A0A4R8LWM6_9BURK</name>
<accession>A0A4R8LWM6</accession>
<dbReference type="Gene3D" id="3.40.190.290">
    <property type="match status" value="1"/>
</dbReference>
<dbReference type="PANTHER" id="PTHR30537">
    <property type="entry name" value="HTH-TYPE TRANSCRIPTIONAL REGULATOR"/>
    <property type="match status" value="1"/>
</dbReference>
<dbReference type="AlphaFoldDB" id="A0A4R8LWM6"/>
<dbReference type="SUPFAM" id="SSF53850">
    <property type="entry name" value="Periplasmic binding protein-like II"/>
    <property type="match status" value="1"/>
</dbReference>
<dbReference type="PRINTS" id="PR00039">
    <property type="entry name" value="HTHLYSR"/>
</dbReference>
<evidence type="ECO:0000256" key="3">
    <source>
        <dbReference type="ARBA" id="ARBA00023125"/>
    </source>
</evidence>
<dbReference type="CDD" id="cd08471">
    <property type="entry name" value="PBP2_CrgA_like_2"/>
    <property type="match status" value="1"/>
</dbReference>
<dbReference type="GO" id="GO:0006351">
    <property type="term" value="P:DNA-templated transcription"/>
    <property type="evidence" value="ECO:0007669"/>
    <property type="project" value="TreeGrafter"/>
</dbReference>
<dbReference type="SUPFAM" id="SSF46785">
    <property type="entry name" value="Winged helix' DNA-binding domain"/>
    <property type="match status" value="1"/>
</dbReference>
<keyword evidence="4" id="KW-0804">Transcription</keyword>
<keyword evidence="3" id="KW-0238">DNA-binding</keyword>
<dbReference type="InterPro" id="IPR005119">
    <property type="entry name" value="LysR_subst-bd"/>
</dbReference>
<dbReference type="InterPro" id="IPR000847">
    <property type="entry name" value="LysR_HTH_N"/>
</dbReference>
<dbReference type="GO" id="GO:0043565">
    <property type="term" value="F:sequence-specific DNA binding"/>
    <property type="evidence" value="ECO:0007669"/>
    <property type="project" value="TreeGrafter"/>
</dbReference>
<evidence type="ECO:0000256" key="1">
    <source>
        <dbReference type="ARBA" id="ARBA00009437"/>
    </source>
</evidence>
<evidence type="ECO:0000313" key="7">
    <source>
        <dbReference type="Proteomes" id="UP000295509"/>
    </source>
</evidence>
<dbReference type="RefSeq" id="WP_134191273.1">
    <property type="nucleotide sequence ID" value="NZ_JBHLUW010000027.1"/>
</dbReference>
<evidence type="ECO:0000256" key="4">
    <source>
        <dbReference type="ARBA" id="ARBA00023163"/>
    </source>
</evidence>